<comment type="caution">
    <text evidence="1">The sequence shown here is derived from an EMBL/GenBank/DDBJ whole genome shotgun (WGS) entry which is preliminary data.</text>
</comment>
<evidence type="ECO:0000313" key="2">
    <source>
        <dbReference type="Proteomes" id="UP001331761"/>
    </source>
</evidence>
<keyword evidence="2" id="KW-1185">Reference proteome</keyword>
<organism evidence="1 2">
    <name type="scientific">Trichostrongylus colubriformis</name>
    <name type="common">Black scour worm</name>
    <dbReference type="NCBI Taxonomy" id="6319"/>
    <lineage>
        <taxon>Eukaryota</taxon>
        <taxon>Metazoa</taxon>
        <taxon>Ecdysozoa</taxon>
        <taxon>Nematoda</taxon>
        <taxon>Chromadorea</taxon>
        <taxon>Rhabditida</taxon>
        <taxon>Rhabditina</taxon>
        <taxon>Rhabditomorpha</taxon>
        <taxon>Strongyloidea</taxon>
        <taxon>Trichostrongylidae</taxon>
        <taxon>Trichostrongylus</taxon>
    </lineage>
</organism>
<dbReference type="EMBL" id="WIXE01020806">
    <property type="protein sequence ID" value="KAK5968940.1"/>
    <property type="molecule type" value="Genomic_DNA"/>
</dbReference>
<reference evidence="1 2" key="1">
    <citation type="submission" date="2019-10" db="EMBL/GenBank/DDBJ databases">
        <title>Assembly and Annotation for the nematode Trichostrongylus colubriformis.</title>
        <authorList>
            <person name="Martin J."/>
        </authorList>
    </citation>
    <scope>NUCLEOTIDE SEQUENCE [LARGE SCALE GENOMIC DNA]</scope>
    <source>
        <strain evidence="1">G859</strain>
        <tissue evidence="1">Whole worm</tissue>
    </source>
</reference>
<gene>
    <name evidence="1" type="ORF">GCK32_007422</name>
</gene>
<proteinExistence type="predicted"/>
<protein>
    <submittedName>
        <fullName evidence="1">Uncharacterized protein</fullName>
    </submittedName>
</protein>
<name>A0AAN8EXK6_TRICO</name>
<accession>A0AAN8EXK6</accession>
<sequence>MSVIIVEKIGVSSIFPRSGSQEVVCGGRARRVPIHTNVLITGSRNALAGANYVNVCGGRKPNCFSHSSPVTESAVCAE</sequence>
<dbReference type="Proteomes" id="UP001331761">
    <property type="component" value="Unassembled WGS sequence"/>
</dbReference>
<dbReference type="AlphaFoldDB" id="A0AAN8EXK6"/>
<evidence type="ECO:0000313" key="1">
    <source>
        <dbReference type="EMBL" id="KAK5968940.1"/>
    </source>
</evidence>